<reference evidence="2 3" key="1">
    <citation type="journal article" date="2023" name="Sci. Data">
        <title>Genome assembly of the Korean intertidal mud-creeper Batillaria attramentaria.</title>
        <authorList>
            <person name="Patra A.K."/>
            <person name="Ho P.T."/>
            <person name="Jun S."/>
            <person name="Lee S.J."/>
            <person name="Kim Y."/>
            <person name="Won Y.J."/>
        </authorList>
    </citation>
    <scope>NUCLEOTIDE SEQUENCE [LARGE SCALE GENOMIC DNA]</scope>
    <source>
        <strain evidence="2">Wonlab-2016</strain>
    </source>
</reference>
<feature type="region of interest" description="Disordered" evidence="1">
    <location>
        <begin position="20"/>
        <end position="88"/>
    </location>
</feature>
<gene>
    <name evidence="2" type="ORF">BaRGS_00029513</name>
</gene>
<keyword evidence="3" id="KW-1185">Reference proteome</keyword>
<dbReference type="Proteomes" id="UP001519460">
    <property type="component" value="Unassembled WGS sequence"/>
</dbReference>
<feature type="compositionally biased region" description="Basic and acidic residues" evidence="1">
    <location>
        <begin position="20"/>
        <end position="32"/>
    </location>
</feature>
<evidence type="ECO:0000313" key="2">
    <source>
        <dbReference type="EMBL" id="KAK7479265.1"/>
    </source>
</evidence>
<name>A0ABD0JX97_9CAEN</name>
<evidence type="ECO:0000313" key="3">
    <source>
        <dbReference type="Proteomes" id="UP001519460"/>
    </source>
</evidence>
<proteinExistence type="predicted"/>
<dbReference type="EMBL" id="JACVVK020000307">
    <property type="protein sequence ID" value="KAK7479265.1"/>
    <property type="molecule type" value="Genomic_DNA"/>
</dbReference>
<dbReference type="AlphaFoldDB" id="A0ABD0JX97"/>
<evidence type="ECO:0000256" key="1">
    <source>
        <dbReference type="SAM" id="MobiDB-lite"/>
    </source>
</evidence>
<organism evidence="2 3">
    <name type="scientific">Batillaria attramentaria</name>
    <dbReference type="NCBI Taxonomy" id="370345"/>
    <lineage>
        <taxon>Eukaryota</taxon>
        <taxon>Metazoa</taxon>
        <taxon>Spiralia</taxon>
        <taxon>Lophotrochozoa</taxon>
        <taxon>Mollusca</taxon>
        <taxon>Gastropoda</taxon>
        <taxon>Caenogastropoda</taxon>
        <taxon>Sorbeoconcha</taxon>
        <taxon>Cerithioidea</taxon>
        <taxon>Batillariidae</taxon>
        <taxon>Batillaria</taxon>
    </lineage>
</organism>
<sequence length="157" mass="18069">MHETSLIQTADKLWLALRKPPDGIGERSEHYHCKQQPTENGGKNVNPRKQAANRERPDNYHNILKTRRHKKEVAKSEPPKRTASKRKVLSTKTILKTHLCKKEVAKSEPPKRTVSKREALSTKTILKTRLHKEGVAKGEPPKRTVSRRKVFVFIKQS</sequence>
<comment type="caution">
    <text evidence="2">The sequence shown here is derived from an EMBL/GenBank/DDBJ whole genome shotgun (WGS) entry which is preliminary data.</text>
</comment>
<accession>A0ABD0JX97</accession>
<protein>
    <submittedName>
        <fullName evidence="2">Uncharacterized protein</fullName>
    </submittedName>
</protein>